<dbReference type="PRINTS" id="PR00313">
    <property type="entry name" value="CABNDNGRPT"/>
</dbReference>
<sequence length="193" mass="20258">MLVENGNLKVTQEIRTSYRDPNNPQHTATILTLETGDASDVIHISQHADRRLSVSVNDQTYTLNNPPPTSHTSPAKDTPVPFLSLNTLTAGGNDNITLDPTVTAAVTIHAGDGNDTVHASSGTTTVYGGRRRDHIRLGSGAGYAEGNEGNDTLIGVTGNGVMYGNQGKDVLYAGAGPTTKKSYLDGGDGNDRL</sequence>
<protein>
    <submittedName>
        <fullName evidence="4">Hemolysin-type calcium-binding region</fullName>
    </submittedName>
</protein>
<evidence type="ECO:0000313" key="4">
    <source>
        <dbReference type="EMBL" id="EIK62534.1"/>
    </source>
</evidence>
<dbReference type="GO" id="GO:0005576">
    <property type="term" value="C:extracellular region"/>
    <property type="evidence" value="ECO:0007669"/>
    <property type="project" value="UniProtKB-SubCell"/>
</dbReference>
<dbReference type="InterPro" id="IPR001343">
    <property type="entry name" value="Hemolysn_Ca-bd"/>
</dbReference>
<dbReference type="HOGENOM" id="CLU_1407703_0_0_6"/>
<dbReference type="EMBL" id="AHPN01000001">
    <property type="protein sequence ID" value="EIK62534.1"/>
    <property type="molecule type" value="Genomic_DNA"/>
</dbReference>
<evidence type="ECO:0000256" key="2">
    <source>
        <dbReference type="ARBA" id="ARBA00022525"/>
    </source>
</evidence>
<keyword evidence="3" id="KW-0106">Calcium</keyword>
<dbReference type="Pfam" id="PF00353">
    <property type="entry name" value="HemolysinCabind"/>
    <property type="match status" value="3"/>
</dbReference>
<dbReference type="InterPro" id="IPR011049">
    <property type="entry name" value="Serralysin-like_metalloprot_C"/>
</dbReference>
<dbReference type="Gene3D" id="2.150.10.10">
    <property type="entry name" value="Serralysin-like metalloprotease, C-terminal"/>
    <property type="match status" value="1"/>
</dbReference>
<gene>
    <name evidence="4" type="ORF">PflSS101_1376</name>
</gene>
<dbReference type="GO" id="GO:0005509">
    <property type="term" value="F:calcium ion binding"/>
    <property type="evidence" value="ECO:0007669"/>
    <property type="project" value="InterPro"/>
</dbReference>
<name>I4KCU4_9PSED</name>
<dbReference type="PANTHER" id="PTHR38340:SF1">
    <property type="entry name" value="S-LAYER PROTEIN"/>
    <property type="match status" value="1"/>
</dbReference>
<evidence type="ECO:0000256" key="1">
    <source>
        <dbReference type="ARBA" id="ARBA00004613"/>
    </source>
</evidence>
<organism evidence="4 5">
    <name type="scientific">Pseudomonas lactis</name>
    <dbReference type="NCBI Taxonomy" id="1615674"/>
    <lineage>
        <taxon>Bacteria</taxon>
        <taxon>Pseudomonadati</taxon>
        <taxon>Pseudomonadota</taxon>
        <taxon>Gammaproteobacteria</taxon>
        <taxon>Pseudomonadales</taxon>
        <taxon>Pseudomonadaceae</taxon>
        <taxon>Pseudomonas</taxon>
    </lineage>
</organism>
<keyword evidence="2" id="KW-0964">Secreted</keyword>
<dbReference type="AlphaFoldDB" id="I4KCU4"/>
<evidence type="ECO:0000313" key="5">
    <source>
        <dbReference type="Proteomes" id="UP000003213"/>
    </source>
</evidence>
<reference evidence="4 5" key="1">
    <citation type="journal article" date="2012" name="PLoS Genet.">
        <title>Comparative Genomics of Plant-Associated Pseudomonas spp.: Insights into Diversity and Inheritance of Traits Involved in Multitrophic Interactions.</title>
        <authorList>
            <person name="Loper J.E."/>
            <person name="Hassan K.A."/>
            <person name="Mavrodi D.V."/>
            <person name="Davis E.W.II."/>
            <person name="Lim C.K."/>
            <person name="Shaffer B.T."/>
            <person name="Elbourne L.D."/>
            <person name="Stockwell V.O."/>
            <person name="Hartney S.L."/>
            <person name="Breakwell K."/>
            <person name="Henkels M.D."/>
            <person name="Tetu S.G."/>
            <person name="Rangel L.I."/>
            <person name="Kidarsa T.A."/>
            <person name="Wilson N.L."/>
            <person name="van de Mortel J.E."/>
            <person name="Song C."/>
            <person name="Blumhagen R."/>
            <person name="Radune D."/>
            <person name="Hostetler J.B."/>
            <person name="Brinkac L.M."/>
            <person name="Durkin A.S."/>
            <person name="Kluepfel D.A."/>
            <person name="Wechter W.P."/>
            <person name="Anderson A.J."/>
            <person name="Kim Y.C."/>
            <person name="Pierson L.S.III."/>
            <person name="Pierson E.A."/>
            <person name="Lindow S.E."/>
            <person name="Kobayashi D.Y."/>
            <person name="Raaijmakers J.M."/>
            <person name="Weller D.M."/>
            <person name="Thomashow L.S."/>
            <person name="Allen A.E."/>
            <person name="Paulsen I.T."/>
        </authorList>
    </citation>
    <scope>NUCLEOTIDE SEQUENCE [LARGE SCALE GENOMIC DNA]</scope>
    <source>
        <strain evidence="4 5">SS101</strain>
    </source>
</reference>
<dbReference type="Proteomes" id="UP000003213">
    <property type="component" value="Chromosome"/>
</dbReference>
<accession>I4KCU4</accession>
<proteinExistence type="predicted"/>
<dbReference type="PATRIC" id="fig|1038924.3.peg.1350"/>
<comment type="subcellular location">
    <subcellularLocation>
        <location evidence="1">Secreted</location>
    </subcellularLocation>
</comment>
<evidence type="ECO:0000256" key="3">
    <source>
        <dbReference type="ARBA" id="ARBA00022837"/>
    </source>
</evidence>
<dbReference type="SUPFAM" id="SSF51120">
    <property type="entry name" value="beta-Roll"/>
    <property type="match status" value="1"/>
</dbReference>
<comment type="caution">
    <text evidence="4">The sequence shown here is derived from an EMBL/GenBank/DDBJ whole genome shotgun (WGS) entry which is preliminary data.</text>
</comment>
<dbReference type="InterPro" id="IPR050557">
    <property type="entry name" value="RTX_toxin/Mannuronan_C5-epim"/>
</dbReference>
<dbReference type="PANTHER" id="PTHR38340">
    <property type="entry name" value="S-LAYER PROTEIN"/>
    <property type="match status" value="1"/>
</dbReference>